<dbReference type="EMBL" id="MU001692">
    <property type="protein sequence ID" value="KAF2454271.1"/>
    <property type="molecule type" value="Genomic_DNA"/>
</dbReference>
<dbReference type="AlphaFoldDB" id="A0A6A6NRA9"/>
<evidence type="ECO:0000256" key="1">
    <source>
        <dbReference type="SAM" id="MobiDB-lite"/>
    </source>
</evidence>
<evidence type="ECO:0000313" key="3">
    <source>
        <dbReference type="Proteomes" id="UP000799766"/>
    </source>
</evidence>
<protein>
    <submittedName>
        <fullName evidence="2">Uncharacterized protein</fullName>
    </submittedName>
</protein>
<sequence>MPASLRFEPQLPLGPPGAPNESTVAPPRFRPRGLGEPVRWMAARLARLGFQG</sequence>
<reference evidence="2" key="1">
    <citation type="journal article" date="2020" name="Stud. Mycol.">
        <title>101 Dothideomycetes genomes: a test case for predicting lifestyles and emergence of pathogens.</title>
        <authorList>
            <person name="Haridas S."/>
            <person name="Albert R."/>
            <person name="Binder M."/>
            <person name="Bloem J."/>
            <person name="Labutti K."/>
            <person name="Salamov A."/>
            <person name="Andreopoulos B."/>
            <person name="Baker S."/>
            <person name="Barry K."/>
            <person name="Bills G."/>
            <person name="Bluhm B."/>
            <person name="Cannon C."/>
            <person name="Castanera R."/>
            <person name="Culley D."/>
            <person name="Daum C."/>
            <person name="Ezra D."/>
            <person name="Gonzalez J."/>
            <person name="Henrissat B."/>
            <person name="Kuo A."/>
            <person name="Liang C."/>
            <person name="Lipzen A."/>
            <person name="Lutzoni F."/>
            <person name="Magnuson J."/>
            <person name="Mondo S."/>
            <person name="Nolan M."/>
            <person name="Ohm R."/>
            <person name="Pangilinan J."/>
            <person name="Park H.-J."/>
            <person name="Ramirez L."/>
            <person name="Alfaro M."/>
            <person name="Sun H."/>
            <person name="Tritt A."/>
            <person name="Yoshinaga Y."/>
            <person name="Zwiers L.-H."/>
            <person name="Turgeon B."/>
            <person name="Goodwin S."/>
            <person name="Spatafora J."/>
            <person name="Crous P."/>
            <person name="Grigoriev I."/>
        </authorList>
    </citation>
    <scope>NUCLEOTIDE SEQUENCE</scope>
    <source>
        <strain evidence="2">ATCC 16933</strain>
    </source>
</reference>
<accession>A0A6A6NRA9</accession>
<feature type="region of interest" description="Disordered" evidence="1">
    <location>
        <begin position="1"/>
        <end position="33"/>
    </location>
</feature>
<dbReference type="Proteomes" id="UP000799766">
    <property type="component" value="Unassembled WGS sequence"/>
</dbReference>
<proteinExistence type="predicted"/>
<name>A0A6A6NRA9_9PEZI</name>
<gene>
    <name evidence="2" type="ORF">BDY21DRAFT_353475</name>
</gene>
<keyword evidence="3" id="KW-1185">Reference proteome</keyword>
<organism evidence="2 3">
    <name type="scientific">Lineolata rhizophorae</name>
    <dbReference type="NCBI Taxonomy" id="578093"/>
    <lineage>
        <taxon>Eukaryota</taxon>
        <taxon>Fungi</taxon>
        <taxon>Dikarya</taxon>
        <taxon>Ascomycota</taxon>
        <taxon>Pezizomycotina</taxon>
        <taxon>Dothideomycetes</taxon>
        <taxon>Dothideomycetes incertae sedis</taxon>
        <taxon>Lineolatales</taxon>
        <taxon>Lineolataceae</taxon>
        <taxon>Lineolata</taxon>
    </lineage>
</organism>
<evidence type="ECO:0000313" key="2">
    <source>
        <dbReference type="EMBL" id="KAF2454271.1"/>
    </source>
</evidence>